<organism evidence="2">
    <name type="scientific">Florenciella parvula</name>
    <dbReference type="NCBI Taxonomy" id="236787"/>
    <lineage>
        <taxon>Eukaryota</taxon>
        <taxon>Sar</taxon>
        <taxon>Stramenopiles</taxon>
        <taxon>Ochrophyta</taxon>
        <taxon>Dictyochophyceae</taxon>
        <taxon>Florenciellales</taxon>
        <taxon>Florenciella</taxon>
    </lineage>
</organism>
<dbReference type="SMART" id="SM00239">
    <property type="entry name" value="C2"/>
    <property type="match status" value="1"/>
</dbReference>
<sequence>MDAATTSPYWNSYRASRTYRLTIHFFEAQLQVAENSKANPQGAMLDPYVVVFLTRDREGSKQKTSVQKKSLSPVWNQSLVFNELNYSDKLRVEIKANRQFQVNDFLCGFDFIVADVMAQSVQECQPSYRLVGEKVTGTLLAAFDFDPPVPLDIEPPPAAPIEATSAGEEEVEEKVYLNVERNFSCMLIDA</sequence>
<reference evidence="2" key="1">
    <citation type="submission" date="2021-01" db="EMBL/GenBank/DDBJ databases">
        <authorList>
            <person name="Corre E."/>
            <person name="Pelletier E."/>
            <person name="Niang G."/>
            <person name="Scheremetjew M."/>
            <person name="Finn R."/>
            <person name="Kale V."/>
            <person name="Holt S."/>
            <person name="Cochrane G."/>
            <person name="Meng A."/>
            <person name="Brown T."/>
            <person name="Cohen L."/>
        </authorList>
    </citation>
    <scope>NUCLEOTIDE SEQUENCE</scope>
    <source>
        <strain evidence="2">RCC1693</strain>
    </source>
</reference>
<protein>
    <recommendedName>
        <fullName evidence="1">C2 domain-containing protein</fullName>
    </recommendedName>
</protein>
<dbReference type="Gene3D" id="2.60.40.150">
    <property type="entry name" value="C2 domain"/>
    <property type="match status" value="1"/>
</dbReference>
<evidence type="ECO:0000313" key="2">
    <source>
        <dbReference type="EMBL" id="CAD9410705.1"/>
    </source>
</evidence>
<dbReference type="AlphaFoldDB" id="A0A7S2BYM4"/>
<dbReference type="InterPro" id="IPR000008">
    <property type="entry name" value="C2_dom"/>
</dbReference>
<dbReference type="PROSITE" id="PS50004">
    <property type="entry name" value="C2"/>
    <property type="match status" value="1"/>
</dbReference>
<dbReference type="EMBL" id="HBGT01013663">
    <property type="protein sequence ID" value="CAD9410705.1"/>
    <property type="molecule type" value="Transcribed_RNA"/>
</dbReference>
<dbReference type="InterPro" id="IPR035892">
    <property type="entry name" value="C2_domain_sf"/>
</dbReference>
<dbReference type="SUPFAM" id="SSF49562">
    <property type="entry name" value="C2 domain (Calcium/lipid-binding domain, CaLB)"/>
    <property type="match status" value="1"/>
</dbReference>
<name>A0A7S2BYM4_9STRA</name>
<evidence type="ECO:0000259" key="1">
    <source>
        <dbReference type="PROSITE" id="PS50004"/>
    </source>
</evidence>
<proteinExistence type="predicted"/>
<dbReference type="Pfam" id="PF00168">
    <property type="entry name" value="C2"/>
    <property type="match status" value="1"/>
</dbReference>
<gene>
    <name evidence="2" type="ORF">FPAR1323_LOCUS7344</name>
</gene>
<accession>A0A7S2BYM4</accession>
<feature type="domain" description="C2" evidence="1">
    <location>
        <begin position="1"/>
        <end position="128"/>
    </location>
</feature>